<organism evidence="1 2">
    <name type="scientific">Hygrophoropsis aurantiaca</name>
    <dbReference type="NCBI Taxonomy" id="72124"/>
    <lineage>
        <taxon>Eukaryota</taxon>
        <taxon>Fungi</taxon>
        <taxon>Dikarya</taxon>
        <taxon>Basidiomycota</taxon>
        <taxon>Agaricomycotina</taxon>
        <taxon>Agaricomycetes</taxon>
        <taxon>Agaricomycetidae</taxon>
        <taxon>Boletales</taxon>
        <taxon>Coniophorineae</taxon>
        <taxon>Hygrophoropsidaceae</taxon>
        <taxon>Hygrophoropsis</taxon>
    </lineage>
</organism>
<gene>
    <name evidence="1" type="ORF">BJ138DRAFT_996199</name>
</gene>
<proteinExistence type="predicted"/>
<keyword evidence="2" id="KW-1185">Reference proteome</keyword>
<protein>
    <submittedName>
        <fullName evidence="1">CAP domain-containing protein</fullName>
    </submittedName>
</protein>
<dbReference type="Proteomes" id="UP000790377">
    <property type="component" value="Unassembled WGS sequence"/>
</dbReference>
<sequence>MLFCAFLSVLVSVAVAASSPSTTSHARTAAPSSIYLTTHNVVRSKYLAAPLAWSTNLASKAQQWASACHFEHTDGKLGPYGENIAAGTDNFSVVKAVRMFLQDSDKLSATDLVYTDFTQVIWQNTTELGCASAQCGGIFNSSMGEATMHVCLYNPVGNIVGELL</sequence>
<evidence type="ECO:0000313" key="2">
    <source>
        <dbReference type="Proteomes" id="UP000790377"/>
    </source>
</evidence>
<reference evidence="1" key="1">
    <citation type="journal article" date="2021" name="New Phytol.">
        <title>Evolutionary innovations through gain and loss of genes in the ectomycorrhizal Boletales.</title>
        <authorList>
            <person name="Wu G."/>
            <person name="Miyauchi S."/>
            <person name="Morin E."/>
            <person name="Kuo A."/>
            <person name="Drula E."/>
            <person name="Varga T."/>
            <person name="Kohler A."/>
            <person name="Feng B."/>
            <person name="Cao Y."/>
            <person name="Lipzen A."/>
            <person name="Daum C."/>
            <person name="Hundley H."/>
            <person name="Pangilinan J."/>
            <person name="Johnson J."/>
            <person name="Barry K."/>
            <person name="LaButti K."/>
            <person name="Ng V."/>
            <person name="Ahrendt S."/>
            <person name="Min B."/>
            <person name="Choi I.G."/>
            <person name="Park H."/>
            <person name="Plett J.M."/>
            <person name="Magnuson J."/>
            <person name="Spatafora J.W."/>
            <person name="Nagy L.G."/>
            <person name="Henrissat B."/>
            <person name="Grigoriev I.V."/>
            <person name="Yang Z.L."/>
            <person name="Xu J."/>
            <person name="Martin F.M."/>
        </authorList>
    </citation>
    <scope>NUCLEOTIDE SEQUENCE</scope>
    <source>
        <strain evidence="1">ATCC 28755</strain>
    </source>
</reference>
<name>A0ACB8ASY2_9AGAM</name>
<comment type="caution">
    <text evidence="1">The sequence shown here is derived from an EMBL/GenBank/DDBJ whole genome shotgun (WGS) entry which is preliminary data.</text>
</comment>
<evidence type="ECO:0000313" key="1">
    <source>
        <dbReference type="EMBL" id="KAH7916269.1"/>
    </source>
</evidence>
<accession>A0ACB8ASY2</accession>
<dbReference type="EMBL" id="MU267592">
    <property type="protein sequence ID" value="KAH7916269.1"/>
    <property type="molecule type" value="Genomic_DNA"/>
</dbReference>